<organism evidence="1 2">
    <name type="scientific">Brucella thiophenivorans</name>
    <dbReference type="NCBI Taxonomy" id="571255"/>
    <lineage>
        <taxon>Bacteria</taxon>
        <taxon>Pseudomonadati</taxon>
        <taxon>Pseudomonadota</taxon>
        <taxon>Alphaproteobacteria</taxon>
        <taxon>Hyphomicrobiales</taxon>
        <taxon>Brucellaceae</taxon>
        <taxon>Brucella/Ochrobactrum group</taxon>
        <taxon>Brucella</taxon>
    </lineage>
</organism>
<protein>
    <submittedName>
        <fullName evidence="1">Uncharacterized protein</fullName>
    </submittedName>
</protein>
<dbReference type="Proteomes" id="UP000215590">
    <property type="component" value="Unassembled WGS sequence"/>
</dbReference>
<accession>A0A256EZD4</accession>
<evidence type="ECO:0000313" key="1">
    <source>
        <dbReference type="EMBL" id="OYR07962.1"/>
    </source>
</evidence>
<evidence type="ECO:0000313" key="2">
    <source>
        <dbReference type="Proteomes" id="UP000215590"/>
    </source>
</evidence>
<dbReference type="EMBL" id="NNRJ01000073">
    <property type="protein sequence ID" value="OYR07962.1"/>
    <property type="molecule type" value="Genomic_DNA"/>
</dbReference>
<reference evidence="1 2" key="1">
    <citation type="submission" date="2017-07" db="EMBL/GenBank/DDBJ databases">
        <title>Phylogenetic study on the rhizospheric bacterium Ochrobactrum sp. A44.</title>
        <authorList>
            <person name="Krzyzanowska D.M."/>
            <person name="Ossowicki A."/>
            <person name="Rajewska M."/>
            <person name="Maciag T."/>
            <person name="Kaczynski Z."/>
            <person name="Czerwicka M."/>
            <person name="Jafra S."/>
        </authorList>
    </citation>
    <scope>NUCLEOTIDE SEQUENCE [LARGE SCALE GENOMIC DNA]</scope>
    <source>
        <strain evidence="1 2">DSM 7216</strain>
    </source>
</reference>
<sequence length="38" mass="4425">MRIATRSYGGIFSSALYSFAFEHYSTHNLCVYFERVSI</sequence>
<proteinExistence type="predicted"/>
<dbReference type="AlphaFoldDB" id="A0A256EZD4"/>
<comment type="caution">
    <text evidence="1">The sequence shown here is derived from an EMBL/GenBank/DDBJ whole genome shotgun (WGS) entry which is preliminary data.</text>
</comment>
<gene>
    <name evidence="1" type="ORF">CEV31_4062</name>
</gene>
<name>A0A256EZD4_9HYPH</name>
<keyword evidence="2" id="KW-1185">Reference proteome</keyword>